<gene>
    <name evidence="1" type="ORF">KIN20_004797</name>
</gene>
<accession>A0AAD5QEP3</accession>
<protein>
    <submittedName>
        <fullName evidence="1">Uncharacterized protein</fullName>
    </submittedName>
</protein>
<dbReference type="Proteomes" id="UP001196413">
    <property type="component" value="Unassembled WGS sequence"/>
</dbReference>
<keyword evidence="2" id="KW-1185">Reference proteome</keyword>
<organism evidence="1 2">
    <name type="scientific">Parelaphostrongylus tenuis</name>
    <name type="common">Meningeal worm</name>
    <dbReference type="NCBI Taxonomy" id="148309"/>
    <lineage>
        <taxon>Eukaryota</taxon>
        <taxon>Metazoa</taxon>
        <taxon>Ecdysozoa</taxon>
        <taxon>Nematoda</taxon>
        <taxon>Chromadorea</taxon>
        <taxon>Rhabditida</taxon>
        <taxon>Rhabditina</taxon>
        <taxon>Rhabditomorpha</taxon>
        <taxon>Strongyloidea</taxon>
        <taxon>Metastrongylidae</taxon>
        <taxon>Parelaphostrongylus</taxon>
    </lineage>
</organism>
<evidence type="ECO:0000313" key="2">
    <source>
        <dbReference type="Proteomes" id="UP001196413"/>
    </source>
</evidence>
<dbReference type="AlphaFoldDB" id="A0AAD5QEP3"/>
<comment type="caution">
    <text evidence="1">The sequence shown here is derived from an EMBL/GenBank/DDBJ whole genome shotgun (WGS) entry which is preliminary data.</text>
</comment>
<proteinExistence type="predicted"/>
<sequence>MEPRSRLPSEHSNKISYRKTRLRQLNRTFLNNNVVFPAYSPGRRHKITRDLSGNAERLTAQPLSLVGTTASVGCMRNGAPYYKRDWVSTMDLRPVLLLVD</sequence>
<reference evidence="1" key="1">
    <citation type="submission" date="2021-06" db="EMBL/GenBank/DDBJ databases">
        <title>Parelaphostrongylus tenuis whole genome reference sequence.</title>
        <authorList>
            <person name="Garwood T.J."/>
            <person name="Larsen P.A."/>
            <person name="Fountain-Jones N.M."/>
            <person name="Garbe J.R."/>
            <person name="Macchietto M.G."/>
            <person name="Kania S.A."/>
            <person name="Gerhold R.W."/>
            <person name="Richards J.E."/>
            <person name="Wolf T.M."/>
        </authorList>
    </citation>
    <scope>NUCLEOTIDE SEQUENCE</scope>
    <source>
        <strain evidence="1">MNPRO001-30</strain>
        <tissue evidence="1">Meninges</tissue>
    </source>
</reference>
<evidence type="ECO:0000313" key="1">
    <source>
        <dbReference type="EMBL" id="KAJ1349303.1"/>
    </source>
</evidence>
<dbReference type="EMBL" id="JAHQIW010000642">
    <property type="protein sequence ID" value="KAJ1349303.1"/>
    <property type="molecule type" value="Genomic_DNA"/>
</dbReference>
<name>A0AAD5QEP3_PARTN</name>